<evidence type="ECO:0000256" key="1">
    <source>
        <dbReference type="ARBA" id="ARBA00009805"/>
    </source>
</evidence>
<dbReference type="AlphaFoldDB" id="A0A023B3S3"/>
<evidence type="ECO:0000256" key="7">
    <source>
        <dbReference type="ARBA" id="ARBA00022980"/>
    </source>
</evidence>
<protein>
    <recommendedName>
        <fullName evidence="9">Ribosomal protein L37</fullName>
    </recommendedName>
</protein>
<dbReference type="VEuPathDB" id="CryptoDB:GNI_107430"/>
<keyword evidence="11" id="KW-1185">Reference proteome</keyword>
<dbReference type="FunFam" id="2.20.25.30:FF:000001">
    <property type="entry name" value="Ribosomal protein L37"/>
    <property type="match status" value="1"/>
</dbReference>
<keyword evidence="3 9" id="KW-0699">rRNA-binding</keyword>
<dbReference type="SUPFAM" id="SSF57829">
    <property type="entry name" value="Zn-binding ribosomal proteins"/>
    <property type="match status" value="1"/>
</dbReference>
<dbReference type="GO" id="GO:0022625">
    <property type="term" value="C:cytosolic large ribosomal subunit"/>
    <property type="evidence" value="ECO:0007669"/>
    <property type="project" value="TreeGrafter"/>
</dbReference>
<comment type="caution">
    <text evidence="10">The sequence shown here is derived from an EMBL/GenBank/DDBJ whole genome shotgun (WGS) entry which is preliminary data.</text>
</comment>
<dbReference type="InterPro" id="IPR018267">
    <property type="entry name" value="Ribosomal_eL37_CS"/>
</dbReference>
<accession>A0A023B3S3</accession>
<evidence type="ECO:0000256" key="9">
    <source>
        <dbReference type="RuleBase" id="RU000576"/>
    </source>
</evidence>
<evidence type="ECO:0000313" key="11">
    <source>
        <dbReference type="Proteomes" id="UP000019763"/>
    </source>
</evidence>
<gene>
    <name evidence="10" type="ORF">GNI_107430</name>
</gene>
<keyword evidence="4" id="KW-0863">Zinc-finger</keyword>
<dbReference type="PANTHER" id="PTHR10768">
    <property type="entry name" value="60S RIBOSOMAL PROTEIN L37"/>
    <property type="match status" value="1"/>
</dbReference>
<evidence type="ECO:0000256" key="8">
    <source>
        <dbReference type="ARBA" id="ARBA00023274"/>
    </source>
</evidence>
<dbReference type="Proteomes" id="UP000019763">
    <property type="component" value="Unassembled WGS sequence"/>
</dbReference>
<dbReference type="InterPro" id="IPR011332">
    <property type="entry name" value="Ribosomal_zn-bd"/>
</dbReference>
<evidence type="ECO:0000256" key="5">
    <source>
        <dbReference type="ARBA" id="ARBA00022833"/>
    </source>
</evidence>
<evidence type="ECO:0000256" key="6">
    <source>
        <dbReference type="ARBA" id="ARBA00022884"/>
    </source>
</evidence>
<evidence type="ECO:0000313" key="10">
    <source>
        <dbReference type="EMBL" id="EZG55910.1"/>
    </source>
</evidence>
<evidence type="ECO:0000256" key="4">
    <source>
        <dbReference type="ARBA" id="ARBA00022771"/>
    </source>
</evidence>
<dbReference type="GO" id="GO:0019843">
    <property type="term" value="F:rRNA binding"/>
    <property type="evidence" value="ECO:0007669"/>
    <property type="project" value="UniProtKB-KW"/>
</dbReference>
<dbReference type="GO" id="GO:0006412">
    <property type="term" value="P:translation"/>
    <property type="evidence" value="ECO:0007669"/>
    <property type="project" value="InterPro"/>
</dbReference>
<dbReference type="InterPro" id="IPR011331">
    <property type="entry name" value="Ribosomal_eL37/eL43"/>
</dbReference>
<dbReference type="OrthoDB" id="10259236at2759"/>
<keyword evidence="8 9" id="KW-0687">Ribonucleoprotein</keyword>
<dbReference type="eggNOG" id="KOG3475">
    <property type="taxonomic scope" value="Eukaryota"/>
</dbReference>
<dbReference type="Pfam" id="PF01907">
    <property type="entry name" value="Ribosomal_L37e"/>
    <property type="match status" value="1"/>
</dbReference>
<dbReference type="HAMAP" id="MF_00547">
    <property type="entry name" value="Ribosomal_eL37"/>
    <property type="match status" value="1"/>
</dbReference>
<keyword evidence="5 9" id="KW-0862">Zinc</keyword>
<name>A0A023B3S3_GRENI</name>
<keyword evidence="6 9" id="KW-0694">RNA-binding</keyword>
<reference evidence="10" key="1">
    <citation type="submission" date="2013-12" db="EMBL/GenBank/DDBJ databases">
        <authorList>
            <person name="Omoto C.K."/>
            <person name="Sibley D."/>
            <person name="Venepally P."/>
            <person name="Hadjithomas M."/>
            <person name="Karamycheva S."/>
            <person name="Brunk B."/>
            <person name="Roos D."/>
            <person name="Caler E."/>
            <person name="Lorenzi H."/>
        </authorList>
    </citation>
    <scope>NUCLEOTIDE SEQUENCE</scope>
</reference>
<evidence type="ECO:0000256" key="3">
    <source>
        <dbReference type="ARBA" id="ARBA00022730"/>
    </source>
</evidence>
<dbReference type="Gene3D" id="2.20.25.30">
    <property type="match status" value="1"/>
</dbReference>
<dbReference type="GO" id="GO:0008270">
    <property type="term" value="F:zinc ion binding"/>
    <property type="evidence" value="ECO:0007669"/>
    <property type="project" value="UniProtKB-KW"/>
</dbReference>
<comment type="function">
    <text evidence="9">Component of the large ribosomal subunit. The ribosome is a large ribonucleoprotein complex responsible for the synthesis of proteins in the cell.</text>
</comment>
<dbReference type="GeneID" id="22913837"/>
<dbReference type="OMA" id="RMAYLKH"/>
<comment type="similarity">
    <text evidence="1 9">Belongs to the eukaryotic ribosomal protein eL37 family.</text>
</comment>
<sequence>MGKCGKGTGSFGLRNKKSHKMCERCGKHSFHIQKQRCASCGFPDAKMRRYNWSAKALRRRTTGTGRTRHMRSVARHFKSGFKSVSV</sequence>
<organism evidence="10 11">
    <name type="scientific">Gregarina niphandrodes</name>
    <name type="common">Septate eugregarine</name>
    <dbReference type="NCBI Taxonomy" id="110365"/>
    <lineage>
        <taxon>Eukaryota</taxon>
        <taxon>Sar</taxon>
        <taxon>Alveolata</taxon>
        <taxon>Apicomplexa</taxon>
        <taxon>Conoidasida</taxon>
        <taxon>Gregarinasina</taxon>
        <taxon>Eugregarinorida</taxon>
        <taxon>Gregarinidae</taxon>
        <taxon>Gregarina</taxon>
    </lineage>
</organism>
<dbReference type="GO" id="GO:0003735">
    <property type="term" value="F:structural constituent of ribosome"/>
    <property type="evidence" value="ECO:0007669"/>
    <property type="project" value="InterPro"/>
</dbReference>
<evidence type="ECO:0000256" key="2">
    <source>
        <dbReference type="ARBA" id="ARBA00022723"/>
    </source>
</evidence>
<dbReference type="PANTHER" id="PTHR10768:SF0">
    <property type="entry name" value="RIBOSOMAL PROTEIN L37"/>
    <property type="match status" value="1"/>
</dbReference>
<keyword evidence="7 9" id="KW-0689">Ribosomal protein</keyword>
<keyword evidence="2 9" id="KW-0479">Metal-binding</keyword>
<dbReference type="RefSeq" id="XP_011131417.1">
    <property type="nucleotide sequence ID" value="XM_011133115.1"/>
</dbReference>
<dbReference type="PROSITE" id="PS01077">
    <property type="entry name" value="RIBOSOMAL_L37E"/>
    <property type="match status" value="1"/>
</dbReference>
<dbReference type="InterPro" id="IPR001569">
    <property type="entry name" value="Ribosomal_eL37"/>
</dbReference>
<dbReference type="EMBL" id="AFNH02000799">
    <property type="protein sequence ID" value="EZG55910.1"/>
    <property type="molecule type" value="Genomic_DNA"/>
</dbReference>
<proteinExistence type="inferred from homology"/>